<protein>
    <recommendedName>
        <fullName evidence="6">Beta-xylanase</fullName>
        <ecNumber evidence="6">3.2.1.8</ecNumber>
    </recommendedName>
</protein>
<comment type="caution">
    <text evidence="9">The sequence shown here is derived from an EMBL/GenBank/DDBJ whole genome shotgun (WGS) entry which is preliminary data.</text>
</comment>
<reference evidence="9 10" key="1">
    <citation type="submission" date="2023-04" db="EMBL/GenBank/DDBJ databases">
        <title>Genome Encyclopedia of Bacteria and Archaea VI: Functional Genomics of Type Strains.</title>
        <authorList>
            <person name="Whitman W."/>
        </authorList>
    </citation>
    <scope>NUCLEOTIDE SEQUENCE [LARGE SCALE GENOMIC DNA]</scope>
    <source>
        <strain evidence="9 10">SG_E_30_P1</strain>
    </source>
</reference>
<dbReference type="InterPro" id="IPR007253">
    <property type="entry name" value="Cell_wall-bd_2"/>
</dbReference>
<evidence type="ECO:0000256" key="4">
    <source>
        <dbReference type="ARBA" id="ARBA00023295"/>
    </source>
</evidence>
<dbReference type="PANTHER" id="PTHR31490">
    <property type="entry name" value="GLYCOSYL HYDROLASE"/>
    <property type="match status" value="1"/>
</dbReference>
<dbReference type="SUPFAM" id="SSF49785">
    <property type="entry name" value="Galactose-binding domain-like"/>
    <property type="match status" value="1"/>
</dbReference>
<dbReference type="InterPro" id="IPR001000">
    <property type="entry name" value="GH10_dom"/>
</dbReference>
<keyword evidence="5 6" id="KW-0624">Polysaccharide degradation</keyword>
<feature type="signal peptide" evidence="7">
    <location>
        <begin position="1"/>
        <end position="27"/>
    </location>
</feature>
<dbReference type="InterPro" id="IPR044846">
    <property type="entry name" value="GH10"/>
</dbReference>
<evidence type="ECO:0000313" key="10">
    <source>
        <dbReference type="Proteomes" id="UP001160142"/>
    </source>
</evidence>
<comment type="catalytic activity">
    <reaction evidence="6">
        <text>Endohydrolysis of (1-&gt;4)-beta-D-xylosidic linkages in xylans.</text>
        <dbReference type="EC" id="3.2.1.8"/>
    </reaction>
</comment>
<evidence type="ECO:0000256" key="1">
    <source>
        <dbReference type="ARBA" id="ARBA00022737"/>
    </source>
</evidence>
<dbReference type="SUPFAM" id="SSF51445">
    <property type="entry name" value="(Trans)glycosidases"/>
    <property type="match status" value="1"/>
</dbReference>
<gene>
    <name evidence="9" type="ORF">M2152_002356</name>
</gene>
<evidence type="ECO:0000256" key="6">
    <source>
        <dbReference type="RuleBase" id="RU361174"/>
    </source>
</evidence>
<evidence type="ECO:0000256" key="3">
    <source>
        <dbReference type="ARBA" id="ARBA00023277"/>
    </source>
</evidence>
<dbReference type="RefSeq" id="WP_322134461.1">
    <property type="nucleotide sequence ID" value="NZ_CP085036.1"/>
</dbReference>
<dbReference type="SMART" id="SM00633">
    <property type="entry name" value="Glyco_10"/>
    <property type="match status" value="1"/>
</dbReference>
<evidence type="ECO:0000256" key="7">
    <source>
        <dbReference type="SAM" id="SignalP"/>
    </source>
</evidence>
<dbReference type="InterPro" id="IPR008979">
    <property type="entry name" value="Galactose-bd-like_sf"/>
</dbReference>
<evidence type="ECO:0000259" key="8">
    <source>
        <dbReference type="PROSITE" id="PS51760"/>
    </source>
</evidence>
<dbReference type="PANTHER" id="PTHR31490:SF90">
    <property type="entry name" value="ENDO-1,4-BETA-XYLANASE A"/>
    <property type="match status" value="1"/>
</dbReference>
<evidence type="ECO:0000256" key="5">
    <source>
        <dbReference type="ARBA" id="ARBA00023326"/>
    </source>
</evidence>
<feature type="chain" id="PRO_5045489670" description="Beta-xylanase" evidence="7">
    <location>
        <begin position="28"/>
        <end position="817"/>
    </location>
</feature>
<sequence length="817" mass="85875">MRTRRIATVIAVLALAGSVVVATPAVSANYPATAVDFNDGTLGGWSAFGIDGSNLAVVTEGGESFLRVSSRASDYSGIASPTGLLVAGKTYTMSMRVRLAAGTANTEARFVVQPGYTWVGNTPVVAGQWTTVTGTYEVPTDAASDTLSVYLGTGNLTGPYTYDVDDIRITRDTSMAAIAPFPIGVAIDQRETTGTAAAAVLEDYSQLTAENHMKPDSFYDGQRNRRLHPQAIAIMDFAQANDLSVYGHVLAWHSQTPSWLFQNSSGQALTTSETDRQILRDRLRAHIFGVADLLATRYGEFGGGNPVVAFDVVNEVIDDSASYQDGMRRSEWYRILGEEFVDLAFHYADEAFNETYAAAGADRPVTLFINEYSTEWAGKRDRYQALVTRLLARGVPVDGVGHQFHVTASINVGQLRSALDAFSGLPVTQAVTELDAVTGTPVTPARLTTQENFYRSAFELFTEKADDLYSVTFWGLRDGRSWRSADGAPLLLDDSYNAKPAYRGVIDALEAAYVEPEPERIVDRIGGATRYDVAVGISQAAYPTTAPVVYVVNGEAYPDALSAGPAAALEGGPLLLVRPNEVPAAIAAEITRLDPARIVVVGGPASVGESVFTQLAGLAEEIDRVAGADRFEVSRAVAEYAFGDVEYAYVATGEKFPDALSAGGAAGVREAPVILVRGSSPSLDAATAGVLGSLSAERVRVLGGEASVSAGVFADLAARGEAVRLGGADRYEAARTINADAFDTAERVLIATGINFPDALAGSAWAAAAGAPLFVVPGSCVTPGVLADIDELGASHVTLLGGEASLSPAVAALTPCG</sequence>
<dbReference type="PRINTS" id="PR00134">
    <property type="entry name" value="GLHYDRLASE10"/>
</dbReference>
<dbReference type="Pfam" id="PF00331">
    <property type="entry name" value="Glyco_hydro_10"/>
    <property type="match status" value="1"/>
</dbReference>
<comment type="similarity">
    <text evidence="6">Belongs to the glycosyl hydrolase 10 (cellulase F) family.</text>
</comment>
<keyword evidence="4 6" id="KW-0326">Glycosidase</keyword>
<proteinExistence type="inferred from homology"/>
<keyword evidence="10" id="KW-1185">Reference proteome</keyword>
<dbReference type="PROSITE" id="PS51760">
    <property type="entry name" value="GH10_2"/>
    <property type="match status" value="1"/>
</dbReference>
<dbReference type="Pfam" id="PF02018">
    <property type="entry name" value="CBM_4_9"/>
    <property type="match status" value="1"/>
</dbReference>
<keyword evidence="1" id="KW-0677">Repeat</keyword>
<dbReference type="EC" id="3.2.1.8" evidence="6"/>
<keyword evidence="2 6" id="KW-0378">Hydrolase</keyword>
<keyword evidence="7" id="KW-0732">Signal</keyword>
<evidence type="ECO:0000256" key="2">
    <source>
        <dbReference type="ARBA" id="ARBA00022801"/>
    </source>
</evidence>
<dbReference type="InterPro" id="IPR018087">
    <property type="entry name" value="Glyco_hydro_5_CS"/>
</dbReference>
<accession>A0ABT6KQC4</accession>
<organism evidence="9 10">
    <name type="scientific">Antiquaquibacter oligotrophicus</name>
    <dbReference type="NCBI Taxonomy" id="2880260"/>
    <lineage>
        <taxon>Bacteria</taxon>
        <taxon>Bacillati</taxon>
        <taxon>Actinomycetota</taxon>
        <taxon>Actinomycetes</taxon>
        <taxon>Micrococcales</taxon>
        <taxon>Microbacteriaceae</taxon>
        <taxon>Antiquaquibacter</taxon>
    </lineage>
</organism>
<dbReference type="Proteomes" id="UP001160142">
    <property type="component" value="Unassembled WGS sequence"/>
</dbReference>
<dbReference type="InterPro" id="IPR003305">
    <property type="entry name" value="CenC_carb-bd"/>
</dbReference>
<evidence type="ECO:0000313" key="9">
    <source>
        <dbReference type="EMBL" id="MDH6182174.1"/>
    </source>
</evidence>
<dbReference type="EMBL" id="JARXVQ010000001">
    <property type="protein sequence ID" value="MDH6182174.1"/>
    <property type="molecule type" value="Genomic_DNA"/>
</dbReference>
<dbReference type="Pfam" id="PF04122">
    <property type="entry name" value="CW_binding_2"/>
    <property type="match status" value="3"/>
</dbReference>
<feature type="domain" description="GH10" evidence="8">
    <location>
        <begin position="172"/>
        <end position="508"/>
    </location>
</feature>
<name>A0ABT6KQC4_9MICO</name>
<keyword evidence="3 6" id="KW-0119">Carbohydrate metabolism</keyword>
<dbReference type="PROSITE" id="PS00659">
    <property type="entry name" value="GLYCOSYL_HYDROL_F5"/>
    <property type="match status" value="1"/>
</dbReference>
<dbReference type="Gene3D" id="3.20.20.80">
    <property type="entry name" value="Glycosidases"/>
    <property type="match status" value="1"/>
</dbReference>
<dbReference type="InterPro" id="IPR017853">
    <property type="entry name" value="GH"/>
</dbReference>
<dbReference type="Gene3D" id="2.60.120.260">
    <property type="entry name" value="Galactose-binding domain-like"/>
    <property type="match status" value="1"/>
</dbReference>